<dbReference type="NCBIfam" id="NF008557">
    <property type="entry name" value="PRK11493.1"/>
    <property type="match status" value="1"/>
</dbReference>
<evidence type="ECO:0000313" key="5">
    <source>
        <dbReference type="EMBL" id="XBS20529.1"/>
    </source>
</evidence>
<keyword evidence="6" id="KW-1185">Reference proteome</keyword>
<dbReference type="RefSeq" id="WP_305906695.1">
    <property type="nucleotide sequence ID" value="NZ_CP157743.1"/>
</dbReference>
<dbReference type="FunFam" id="3.40.250.10:FF:000015">
    <property type="entry name" value="Sulfurtransferase"/>
    <property type="match status" value="1"/>
</dbReference>
<dbReference type="KEGG" id="mech:Q9L42_019655"/>
<proteinExistence type="predicted"/>
<sequence>MSESALVSCEWLRTNLHAESRVILDATFFLPRQRRDALAEYRLAHIPGASFFDIDKIADLDNPLPHSLPSAERFAEAVGQLGIGNDSDVIIYDNNRFFAAARAWWMFRLFGHARVKVVDGGLVRWKQLSFPLDSAMPAPKNKHFSAHYRPELVCDLPRMKRIQQTAGRQIIDARSPDSFLGRRSLSDPKLQPGHLPGSLNIPYAKLTDDDQQTLLPNRQLQALFADAGVELAKPVVTSCGSGVSAAVLALALYQIGVAEVPVYDGSWAEWGRQSDTPKQKA</sequence>
<dbReference type="InterPro" id="IPR001763">
    <property type="entry name" value="Rhodanese-like_dom"/>
</dbReference>
<evidence type="ECO:0000259" key="4">
    <source>
        <dbReference type="PROSITE" id="PS50206"/>
    </source>
</evidence>
<dbReference type="Pfam" id="PF00581">
    <property type="entry name" value="Rhodanese"/>
    <property type="match status" value="2"/>
</dbReference>
<feature type="domain" description="Rhodanese" evidence="4">
    <location>
        <begin position="164"/>
        <end position="279"/>
    </location>
</feature>
<protein>
    <recommendedName>
        <fullName evidence="3">Sulfurtransferase</fullName>
    </recommendedName>
</protein>
<gene>
    <name evidence="5" type="primary">sseA</name>
    <name evidence="5" type="ORF">Q9L42_019655</name>
</gene>
<dbReference type="EMBL" id="CP157743">
    <property type="protein sequence ID" value="XBS20529.1"/>
    <property type="molecule type" value="Genomic_DNA"/>
</dbReference>
<dbReference type="PANTHER" id="PTHR11364:SF27">
    <property type="entry name" value="SULFURTRANSFERASE"/>
    <property type="match status" value="1"/>
</dbReference>
<keyword evidence="1 3" id="KW-0808">Transferase</keyword>
<dbReference type="Proteomes" id="UP001225378">
    <property type="component" value="Chromosome"/>
</dbReference>
<reference evidence="5 6" key="1">
    <citation type="journal article" date="2024" name="Microbiology">
        <title>Methylomarinum rosea sp. nov., a novel halophilic methanotrophic bacterium from the hypersaline Lake Elton.</title>
        <authorList>
            <person name="Suleimanov R.Z."/>
            <person name="Oshkin I.Y."/>
            <person name="Danilova O.V."/>
            <person name="Suzina N.E."/>
            <person name="Dedysh S.N."/>
        </authorList>
    </citation>
    <scope>NUCLEOTIDE SEQUENCE [LARGE SCALE GENOMIC DNA]</scope>
    <source>
        <strain evidence="5 6">Ch1-1</strain>
    </source>
</reference>
<dbReference type="CDD" id="cd01448">
    <property type="entry name" value="TST_Repeat_1"/>
    <property type="match status" value="1"/>
</dbReference>
<feature type="domain" description="Rhodanese" evidence="4">
    <location>
        <begin position="17"/>
        <end position="134"/>
    </location>
</feature>
<evidence type="ECO:0000256" key="1">
    <source>
        <dbReference type="ARBA" id="ARBA00022679"/>
    </source>
</evidence>
<evidence type="ECO:0000313" key="6">
    <source>
        <dbReference type="Proteomes" id="UP001225378"/>
    </source>
</evidence>
<dbReference type="PROSITE" id="PS50206">
    <property type="entry name" value="RHODANESE_3"/>
    <property type="match status" value="2"/>
</dbReference>
<dbReference type="Gene3D" id="3.40.250.10">
    <property type="entry name" value="Rhodanese-like domain"/>
    <property type="match status" value="2"/>
</dbReference>
<dbReference type="InterPro" id="IPR036873">
    <property type="entry name" value="Rhodanese-like_dom_sf"/>
</dbReference>
<dbReference type="CDD" id="cd01449">
    <property type="entry name" value="TST_Repeat_2"/>
    <property type="match status" value="1"/>
</dbReference>
<name>A0AAU7NU91_9GAMM</name>
<keyword evidence="2" id="KW-0677">Repeat</keyword>
<dbReference type="SMART" id="SM00450">
    <property type="entry name" value="RHOD"/>
    <property type="match status" value="2"/>
</dbReference>
<evidence type="ECO:0000256" key="2">
    <source>
        <dbReference type="ARBA" id="ARBA00022737"/>
    </source>
</evidence>
<dbReference type="InterPro" id="IPR045078">
    <property type="entry name" value="TST/MPST-like"/>
</dbReference>
<evidence type="ECO:0000256" key="3">
    <source>
        <dbReference type="RuleBase" id="RU000507"/>
    </source>
</evidence>
<dbReference type="AlphaFoldDB" id="A0AAU7NU91"/>
<dbReference type="GO" id="GO:0004792">
    <property type="term" value="F:thiosulfate-cyanide sulfurtransferase activity"/>
    <property type="evidence" value="ECO:0007669"/>
    <property type="project" value="InterPro"/>
</dbReference>
<dbReference type="PANTHER" id="PTHR11364">
    <property type="entry name" value="THIOSULFATE SULFERTANSFERASE"/>
    <property type="match status" value="1"/>
</dbReference>
<accession>A0AAU7NU91</accession>
<dbReference type="SUPFAM" id="SSF52821">
    <property type="entry name" value="Rhodanese/Cell cycle control phosphatase"/>
    <property type="match status" value="2"/>
</dbReference>
<organism evidence="5 6">
    <name type="scientific">Methylomarinum roseum</name>
    <dbReference type="NCBI Taxonomy" id="3067653"/>
    <lineage>
        <taxon>Bacteria</taxon>
        <taxon>Pseudomonadati</taxon>
        <taxon>Pseudomonadota</taxon>
        <taxon>Gammaproteobacteria</taxon>
        <taxon>Methylococcales</taxon>
        <taxon>Methylococcaceae</taxon>
        <taxon>Methylomarinum</taxon>
    </lineage>
</organism>
<dbReference type="PROSITE" id="PS00380">
    <property type="entry name" value="RHODANESE_1"/>
    <property type="match status" value="1"/>
</dbReference>
<dbReference type="InterPro" id="IPR001307">
    <property type="entry name" value="Thiosulphate_STrfase_CS"/>
</dbReference>
<dbReference type="PROSITE" id="PS00683">
    <property type="entry name" value="RHODANESE_2"/>
    <property type="match status" value="1"/>
</dbReference>